<dbReference type="PANTHER" id="PTHR34996">
    <property type="entry name" value="OS06G0327400 PROTEIN"/>
    <property type="match status" value="1"/>
</dbReference>
<keyword evidence="2" id="KW-1185">Reference proteome</keyword>
<dbReference type="PANTHER" id="PTHR34996:SF3">
    <property type="entry name" value="OS06G0327400 PROTEIN"/>
    <property type="match status" value="1"/>
</dbReference>
<dbReference type="EMBL" id="PKPP01019740">
    <property type="protein sequence ID" value="PWA35598.1"/>
    <property type="molecule type" value="Genomic_DNA"/>
</dbReference>
<dbReference type="OrthoDB" id="1716893at2759"/>
<accession>A0A2U1KFW1</accession>
<proteinExistence type="predicted"/>
<dbReference type="Proteomes" id="UP000245207">
    <property type="component" value="Unassembled WGS sequence"/>
</dbReference>
<protein>
    <submittedName>
        <fullName evidence="1">Uncharacterized protein</fullName>
    </submittedName>
</protein>
<name>A0A2U1KFW1_ARTAN</name>
<organism evidence="1 2">
    <name type="scientific">Artemisia annua</name>
    <name type="common">Sweet wormwood</name>
    <dbReference type="NCBI Taxonomy" id="35608"/>
    <lineage>
        <taxon>Eukaryota</taxon>
        <taxon>Viridiplantae</taxon>
        <taxon>Streptophyta</taxon>
        <taxon>Embryophyta</taxon>
        <taxon>Tracheophyta</taxon>
        <taxon>Spermatophyta</taxon>
        <taxon>Magnoliopsida</taxon>
        <taxon>eudicotyledons</taxon>
        <taxon>Gunneridae</taxon>
        <taxon>Pentapetalae</taxon>
        <taxon>asterids</taxon>
        <taxon>campanulids</taxon>
        <taxon>Asterales</taxon>
        <taxon>Asteraceae</taxon>
        <taxon>Asteroideae</taxon>
        <taxon>Anthemideae</taxon>
        <taxon>Artemisiinae</taxon>
        <taxon>Artemisia</taxon>
    </lineage>
</organism>
<gene>
    <name evidence="1" type="ORF">CTI12_AA608090</name>
</gene>
<evidence type="ECO:0000313" key="1">
    <source>
        <dbReference type="EMBL" id="PWA35598.1"/>
    </source>
</evidence>
<dbReference type="AlphaFoldDB" id="A0A2U1KFW1"/>
<comment type="caution">
    <text evidence="1">The sequence shown here is derived from an EMBL/GenBank/DDBJ whole genome shotgun (WGS) entry which is preliminary data.</text>
</comment>
<reference evidence="1 2" key="1">
    <citation type="journal article" date="2018" name="Mol. Plant">
        <title>The genome of Artemisia annua provides insight into the evolution of Asteraceae family and artemisinin biosynthesis.</title>
        <authorList>
            <person name="Shen Q."/>
            <person name="Zhang L."/>
            <person name="Liao Z."/>
            <person name="Wang S."/>
            <person name="Yan T."/>
            <person name="Shi P."/>
            <person name="Liu M."/>
            <person name="Fu X."/>
            <person name="Pan Q."/>
            <person name="Wang Y."/>
            <person name="Lv Z."/>
            <person name="Lu X."/>
            <person name="Zhang F."/>
            <person name="Jiang W."/>
            <person name="Ma Y."/>
            <person name="Chen M."/>
            <person name="Hao X."/>
            <person name="Li L."/>
            <person name="Tang Y."/>
            <person name="Lv G."/>
            <person name="Zhou Y."/>
            <person name="Sun X."/>
            <person name="Brodelius P.E."/>
            <person name="Rose J.K.C."/>
            <person name="Tang K."/>
        </authorList>
    </citation>
    <scope>NUCLEOTIDE SEQUENCE [LARGE SCALE GENOMIC DNA]</scope>
    <source>
        <strain evidence="2">cv. Huhao1</strain>
        <tissue evidence="1">Leaf</tissue>
    </source>
</reference>
<sequence>MGHLSYTRVRRRSFRTKGFRLNSKRFSVHRLRVKFFKFFKMLIRIWRSRWDGKRLTMSFSKLSDRSSRRDLVAKENVAICRLTSLSRSNSFYSEAIADCLEFIKRSSASSDDMPETYIIDKE</sequence>
<evidence type="ECO:0000313" key="2">
    <source>
        <dbReference type="Proteomes" id="UP000245207"/>
    </source>
</evidence>